<dbReference type="InParanoid" id="A0A1E7EKN9"/>
<evidence type="ECO:0000313" key="2">
    <source>
        <dbReference type="EMBL" id="OEU06472.1"/>
    </source>
</evidence>
<feature type="compositionally biased region" description="Low complexity" evidence="1">
    <location>
        <begin position="76"/>
        <end position="88"/>
    </location>
</feature>
<feature type="compositionally biased region" description="Basic residues" evidence="1">
    <location>
        <begin position="62"/>
        <end position="71"/>
    </location>
</feature>
<name>A0A1E7EKN9_9STRA</name>
<feature type="region of interest" description="Disordered" evidence="1">
    <location>
        <begin position="1"/>
        <end position="108"/>
    </location>
</feature>
<sequence length="376" mass="41530">MGGFMKLSARTRYNNNNRTVSSSPPLEFKRITTTASTDDSSTVSYDAVAKITSNPNPSGSPGRKKCPHKHDRSCPQEGAAAAAGGQQQQDHRSHTRQRGWEQHQDQQHRGIISHPFASTKRSSSVSVSFGDITVREYCRSIGDWWDVPNGLGLGWEYYELPSVPIPNVDQEETRRYIAKLTRNKVKKFKAKVKVMLLVNRNKLQSNGVIRAESITGLDTSANDLEKMARRKSKKKMGLQFDERPSTCTIRKQILIDFGYDSTELTECETERQQLRFEYHTWSTRTKKKSGSTSTISSSLSSSDECGGPGDGRGSSSDGRPSQLLIDRVLADVRHALPSTTTNTITTDAAATSASNVTTNITASSGDTTADNYCYCI</sequence>
<dbReference type="EMBL" id="KV784408">
    <property type="protein sequence ID" value="OEU06472.1"/>
    <property type="molecule type" value="Genomic_DNA"/>
</dbReference>
<feature type="compositionally biased region" description="Polar residues" evidence="1">
    <location>
        <begin position="11"/>
        <end position="24"/>
    </location>
</feature>
<accession>A0A1E7EKN9</accession>
<proteinExistence type="predicted"/>
<dbReference type="Proteomes" id="UP000095751">
    <property type="component" value="Unassembled WGS sequence"/>
</dbReference>
<feature type="region of interest" description="Disordered" evidence="1">
    <location>
        <begin position="286"/>
        <end position="320"/>
    </location>
</feature>
<evidence type="ECO:0000313" key="3">
    <source>
        <dbReference type="Proteomes" id="UP000095751"/>
    </source>
</evidence>
<feature type="compositionally biased region" description="Basic and acidic residues" evidence="1">
    <location>
        <begin position="98"/>
        <end position="108"/>
    </location>
</feature>
<organism evidence="2 3">
    <name type="scientific">Fragilariopsis cylindrus CCMP1102</name>
    <dbReference type="NCBI Taxonomy" id="635003"/>
    <lineage>
        <taxon>Eukaryota</taxon>
        <taxon>Sar</taxon>
        <taxon>Stramenopiles</taxon>
        <taxon>Ochrophyta</taxon>
        <taxon>Bacillariophyta</taxon>
        <taxon>Bacillariophyceae</taxon>
        <taxon>Bacillariophycidae</taxon>
        <taxon>Bacillariales</taxon>
        <taxon>Bacillariaceae</taxon>
        <taxon>Fragilariopsis</taxon>
    </lineage>
</organism>
<dbReference type="AlphaFoldDB" id="A0A1E7EKN9"/>
<protein>
    <submittedName>
        <fullName evidence="2">Uncharacterized protein</fullName>
    </submittedName>
</protein>
<evidence type="ECO:0000256" key="1">
    <source>
        <dbReference type="SAM" id="MobiDB-lite"/>
    </source>
</evidence>
<keyword evidence="3" id="KW-1185">Reference proteome</keyword>
<reference evidence="2 3" key="1">
    <citation type="submission" date="2016-09" db="EMBL/GenBank/DDBJ databases">
        <title>Extensive genetic diversity and differential bi-allelic expression allows diatom success in the polar Southern Ocean.</title>
        <authorList>
            <consortium name="DOE Joint Genome Institute"/>
            <person name="Mock T."/>
            <person name="Otillar R.P."/>
            <person name="Strauss J."/>
            <person name="Dupont C."/>
            <person name="Frickenhaus S."/>
            <person name="Maumus F."/>
            <person name="Mcmullan M."/>
            <person name="Sanges R."/>
            <person name="Schmutz J."/>
            <person name="Toseland A."/>
            <person name="Valas R."/>
            <person name="Veluchamy A."/>
            <person name="Ward B.J."/>
            <person name="Allen A."/>
            <person name="Barry K."/>
            <person name="Falciatore A."/>
            <person name="Ferrante M."/>
            <person name="Fortunato A.E."/>
            <person name="Gloeckner G."/>
            <person name="Gruber A."/>
            <person name="Hipkin R."/>
            <person name="Janech M."/>
            <person name="Kroth P."/>
            <person name="Leese F."/>
            <person name="Lindquist E."/>
            <person name="Lyon B.R."/>
            <person name="Martin J."/>
            <person name="Mayer C."/>
            <person name="Parker M."/>
            <person name="Quesneville H."/>
            <person name="Raymond J."/>
            <person name="Uhlig C."/>
            <person name="Valentin K.U."/>
            <person name="Worden A.Z."/>
            <person name="Armbrust E.V."/>
            <person name="Bowler C."/>
            <person name="Green B."/>
            <person name="Moulton V."/>
            <person name="Van Oosterhout C."/>
            <person name="Grigoriev I."/>
        </authorList>
    </citation>
    <scope>NUCLEOTIDE SEQUENCE [LARGE SCALE GENOMIC DNA]</scope>
    <source>
        <strain evidence="2 3">CCMP1102</strain>
    </source>
</reference>
<gene>
    <name evidence="2" type="ORF">FRACYDRAFT_254489</name>
</gene>
<feature type="compositionally biased region" description="Low complexity" evidence="1">
    <location>
        <begin position="32"/>
        <end position="49"/>
    </location>
</feature>
<feature type="compositionally biased region" description="Low complexity" evidence="1">
    <location>
        <begin position="290"/>
        <end position="302"/>
    </location>
</feature>
<dbReference type="KEGG" id="fcy:FRACYDRAFT_254489"/>